<dbReference type="InterPro" id="IPR000834">
    <property type="entry name" value="Peptidase_M14"/>
</dbReference>
<evidence type="ECO:0000256" key="4">
    <source>
        <dbReference type="SAM" id="MobiDB-lite"/>
    </source>
</evidence>
<keyword evidence="8" id="KW-0121">Carboxypeptidase</keyword>
<evidence type="ECO:0000256" key="1">
    <source>
        <dbReference type="ARBA" id="ARBA00005988"/>
    </source>
</evidence>
<feature type="domain" description="Peptidase M14" evidence="7">
    <location>
        <begin position="98"/>
        <end position="372"/>
    </location>
</feature>
<dbReference type="GO" id="GO:0006518">
    <property type="term" value="P:peptide metabolic process"/>
    <property type="evidence" value="ECO:0000318"/>
    <property type="project" value="GO_Central"/>
</dbReference>
<keyword evidence="9" id="KW-1185">Reference proteome</keyword>
<keyword evidence="5" id="KW-0472">Membrane</keyword>
<dbReference type="SUPFAM" id="SSF49464">
    <property type="entry name" value="Carboxypeptidase regulatory domain-like"/>
    <property type="match status" value="1"/>
</dbReference>
<dbReference type="EMBL" id="DF237034">
    <property type="protein sequence ID" value="GAQ81591.1"/>
    <property type="molecule type" value="Genomic_DNA"/>
</dbReference>
<dbReference type="CDD" id="cd18172">
    <property type="entry name" value="M14_CP_plant"/>
    <property type="match status" value="1"/>
</dbReference>
<dbReference type="STRING" id="105231.A0A1Y1HX98"/>
<dbReference type="Pfam" id="PF00246">
    <property type="entry name" value="Peptidase_M14"/>
    <property type="match status" value="1"/>
</dbReference>
<dbReference type="GO" id="GO:0016485">
    <property type="term" value="P:protein processing"/>
    <property type="evidence" value="ECO:0000318"/>
    <property type="project" value="GO_Central"/>
</dbReference>
<keyword evidence="8" id="KW-0645">Protease</keyword>
<feature type="region of interest" description="Disordered" evidence="4">
    <location>
        <begin position="719"/>
        <end position="738"/>
    </location>
</feature>
<dbReference type="SUPFAM" id="SSF53187">
    <property type="entry name" value="Zn-dependent exopeptidases"/>
    <property type="match status" value="1"/>
</dbReference>
<proteinExistence type="inferred from homology"/>
<feature type="transmembrane region" description="Helical" evidence="5">
    <location>
        <begin position="781"/>
        <end position="803"/>
    </location>
</feature>
<dbReference type="PANTHER" id="PTHR11532:SF57">
    <property type="entry name" value="CARBOXYPEPTIDASE D, B"/>
    <property type="match status" value="1"/>
</dbReference>
<dbReference type="InterPro" id="IPR008969">
    <property type="entry name" value="CarboxyPept-like_regulatory"/>
</dbReference>
<dbReference type="OrthoDB" id="10249045at2759"/>
<feature type="region of interest" description="Disordered" evidence="4">
    <location>
        <begin position="590"/>
        <end position="655"/>
    </location>
</feature>
<dbReference type="Gene3D" id="2.60.40.1120">
    <property type="entry name" value="Carboxypeptidase-like, regulatory domain"/>
    <property type="match status" value="1"/>
</dbReference>
<evidence type="ECO:0000256" key="6">
    <source>
        <dbReference type="SAM" id="SignalP"/>
    </source>
</evidence>
<protein>
    <submittedName>
        <fullName evidence="8">Zinc carboxypeptidase</fullName>
    </submittedName>
</protein>
<dbReference type="SMART" id="SM00631">
    <property type="entry name" value="Zn_pept"/>
    <property type="match status" value="1"/>
</dbReference>
<dbReference type="GO" id="GO:0004181">
    <property type="term" value="F:metallocarboxypeptidase activity"/>
    <property type="evidence" value="ECO:0000318"/>
    <property type="project" value="GO_Central"/>
</dbReference>
<feature type="chain" id="PRO_5012395072" evidence="6">
    <location>
        <begin position="22"/>
        <end position="834"/>
    </location>
</feature>
<dbReference type="Proteomes" id="UP000054558">
    <property type="component" value="Unassembled WGS sequence"/>
</dbReference>
<organism evidence="8 9">
    <name type="scientific">Klebsormidium nitens</name>
    <name type="common">Green alga</name>
    <name type="synonym">Ulothrix nitens</name>
    <dbReference type="NCBI Taxonomy" id="105231"/>
    <lineage>
        <taxon>Eukaryota</taxon>
        <taxon>Viridiplantae</taxon>
        <taxon>Streptophyta</taxon>
        <taxon>Klebsormidiophyceae</taxon>
        <taxon>Klebsormidiales</taxon>
        <taxon>Klebsormidiaceae</taxon>
        <taxon>Klebsormidium</taxon>
    </lineage>
</organism>
<feature type="compositionally biased region" description="Acidic residues" evidence="4">
    <location>
        <begin position="612"/>
        <end position="621"/>
    </location>
</feature>
<dbReference type="InterPro" id="IPR050753">
    <property type="entry name" value="Peptidase_M14_domain"/>
</dbReference>
<feature type="active site" description="Proton donor/acceptor" evidence="3">
    <location>
        <position position="342"/>
    </location>
</feature>
<feature type="region of interest" description="Disordered" evidence="4">
    <location>
        <begin position="508"/>
        <end position="552"/>
    </location>
</feature>
<evidence type="ECO:0000256" key="3">
    <source>
        <dbReference type="PROSITE-ProRule" id="PRU01379"/>
    </source>
</evidence>
<feature type="region of interest" description="Disordered" evidence="4">
    <location>
        <begin position="745"/>
        <end position="765"/>
    </location>
</feature>
<dbReference type="Gene3D" id="3.40.630.10">
    <property type="entry name" value="Zn peptidases"/>
    <property type="match status" value="1"/>
</dbReference>
<dbReference type="PANTHER" id="PTHR11532">
    <property type="entry name" value="PROTEASE M14 CARBOXYPEPTIDASE"/>
    <property type="match status" value="1"/>
</dbReference>
<dbReference type="GO" id="GO:0005615">
    <property type="term" value="C:extracellular space"/>
    <property type="evidence" value="ECO:0000318"/>
    <property type="project" value="GO_Central"/>
</dbReference>
<comment type="similarity">
    <text evidence="1 3">Belongs to the peptidase M14 family.</text>
</comment>
<feature type="region of interest" description="Disordered" evidence="4">
    <location>
        <begin position="454"/>
        <end position="484"/>
    </location>
</feature>
<feature type="compositionally biased region" description="Basic and acidic residues" evidence="4">
    <location>
        <begin position="622"/>
        <end position="650"/>
    </location>
</feature>
<keyword evidence="2" id="KW-0325">Glycoprotein</keyword>
<evidence type="ECO:0000313" key="8">
    <source>
        <dbReference type="EMBL" id="GAQ81591.1"/>
    </source>
</evidence>
<sequence length="834" mass="90549">MRRWLLLGFLSACLCVGEVLGSSYEASARAEVAGLLTPFGSRAAAKRGDQRRRQLLADWNKVTAEDSLVDLLKQGDAGIRPDKVDQVEVGNVLLDAPRYHSNKELQEYLHGFVRRCGHVASLEQFGNSTLGTPLWALEISDHPGVEEPEPAFKFVGNMHGDEPTGRELVLFLAEWLCANHKVDPQAKRIVERLHLYLVPSLNPDGFARRQRGNPNGIDLNRDFPDQFFTNNNDLAHRQAETQALMNWTLSHTFTAGASLHEGAVVANYPWDGSTDQGTHYAEAPDDTAFRHLASAYAQGHAHMWNSSEFKGGITNGAAWYPLYGGMQDWNYLHGGCLDITIEVNENKWPPPEQLPSLWAEHKGAMLAVLDMLVKSGLHGTVISSEDKRPLLAQIDVEGAGRPVRTRALLGDYHRVLAPGTYIVHVSAPGFKNETATVIIDADAPRVLDFRLTASPAGTPSRRSEGGAFVEGADGEGPLNVGSRVGGRNVTQPLLGKDNATWGVAAGQEERSVRALSPADTTAGDRSLARPQARVGAEGGRWDAGGELEEGRGVKLPQVREADAVMTKGEWGSEGQVGGQERQEEALTQARLRGAQGQRGISLEEGRGRSGDGEEDAEDEDEGGQRRAVPRDRLGAAKGAFDAKDDRKRTGDFGQNAAWVDTGGGEREVVAGAKRAAERKRVEWGVGGRENVGGGDGLDERFREAGNGGRLEALGGVDTAESRDPRIGGAGAGDLDPNGDEIFVGKSDGERPFIPRTGTFPDSPGNEQRTLDSYYAEGRSTWHHLTMAMAVVFTFMLLILWSWLRGRRTRSYMVRGRPARIARVPQIGGPGLFRD</sequence>
<keyword evidence="6" id="KW-0732">Signal</keyword>
<feature type="signal peptide" evidence="6">
    <location>
        <begin position="1"/>
        <end position="21"/>
    </location>
</feature>
<name>A0A1Y1HX98_KLENI</name>
<evidence type="ECO:0000313" key="9">
    <source>
        <dbReference type="Proteomes" id="UP000054558"/>
    </source>
</evidence>
<evidence type="ECO:0000256" key="2">
    <source>
        <dbReference type="ARBA" id="ARBA00023180"/>
    </source>
</evidence>
<feature type="compositionally biased region" description="Basic and acidic residues" evidence="4">
    <location>
        <begin position="601"/>
        <end position="611"/>
    </location>
</feature>
<evidence type="ECO:0000256" key="5">
    <source>
        <dbReference type="SAM" id="Phobius"/>
    </source>
</evidence>
<keyword evidence="8" id="KW-0378">Hydrolase</keyword>
<accession>A0A1Y1HX98</accession>
<dbReference type="PROSITE" id="PS52035">
    <property type="entry name" value="PEPTIDASE_M14"/>
    <property type="match status" value="1"/>
</dbReference>
<gene>
    <name evidence="8" type="ORF">KFL_000850070</name>
</gene>
<reference evidence="8 9" key="1">
    <citation type="journal article" date="2014" name="Nat. Commun.">
        <title>Klebsormidium flaccidum genome reveals primary factors for plant terrestrial adaptation.</title>
        <authorList>
            <person name="Hori K."/>
            <person name="Maruyama F."/>
            <person name="Fujisawa T."/>
            <person name="Togashi T."/>
            <person name="Yamamoto N."/>
            <person name="Seo M."/>
            <person name="Sato S."/>
            <person name="Yamada T."/>
            <person name="Mori H."/>
            <person name="Tajima N."/>
            <person name="Moriyama T."/>
            <person name="Ikeuchi M."/>
            <person name="Watanabe M."/>
            <person name="Wada H."/>
            <person name="Kobayashi K."/>
            <person name="Saito M."/>
            <person name="Masuda T."/>
            <person name="Sasaki-Sekimoto Y."/>
            <person name="Mashiguchi K."/>
            <person name="Awai K."/>
            <person name="Shimojima M."/>
            <person name="Masuda S."/>
            <person name="Iwai M."/>
            <person name="Nobusawa T."/>
            <person name="Narise T."/>
            <person name="Kondo S."/>
            <person name="Saito H."/>
            <person name="Sato R."/>
            <person name="Murakawa M."/>
            <person name="Ihara Y."/>
            <person name="Oshima-Yamada Y."/>
            <person name="Ohtaka K."/>
            <person name="Satoh M."/>
            <person name="Sonobe K."/>
            <person name="Ishii M."/>
            <person name="Ohtani R."/>
            <person name="Kanamori-Sato M."/>
            <person name="Honoki R."/>
            <person name="Miyazaki D."/>
            <person name="Mochizuki H."/>
            <person name="Umetsu J."/>
            <person name="Higashi K."/>
            <person name="Shibata D."/>
            <person name="Kamiya Y."/>
            <person name="Sato N."/>
            <person name="Nakamura Y."/>
            <person name="Tabata S."/>
            <person name="Ida S."/>
            <person name="Kurokawa K."/>
            <person name="Ohta H."/>
        </authorList>
    </citation>
    <scope>NUCLEOTIDE SEQUENCE [LARGE SCALE GENOMIC DNA]</scope>
    <source>
        <strain evidence="8 9">NIES-2285</strain>
    </source>
</reference>
<dbReference type="AlphaFoldDB" id="A0A1Y1HX98"/>
<keyword evidence="5" id="KW-1133">Transmembrane helix</keyword>
<dbReference type="PRINTS" id="PR00765">
    <property type="entry name" value="CRBOXYPTASEA"/>
</dbReference>
<evidence type="ECO:0000259" key="7">
    <source>
        <dbReference type="PROSITE" id="PS52035"/>
    </source>
</evidence>
<keyword evidence="5" id="KW-0812">Transmembrane</keyword>
<dbReference type="GO" id="GO:0008270">
    <property type="term" value="F:zinc ion binding"/>
    <property type="evidence" value="ECO:0007669"/>
    <property type="project" value="InterPro"/>
</dbReference>